<evidence type="ECO:0000256" key="1">
    <source>
        <dbReference type="SAM" id="SignalP"/>
    </source>
</evidence>
<protein>
    <recommendedName>
        <fullName evidence="2">DUF7707 domain-containing protein</fullName>
    </recommendedName>
</protein>
<gene>
    <name evidence="3 5" type="ORF">BDZ99DRAFT_462791</name>
</gene>
<organism evidence="3">
    <name type="scientific">Mytilinidion resinicola</name>
    <dbReference type="NCBI Taxonomy" id="574789"/>
    <lineage>
        <taxon>Eukaryota</taxon>
        <taxon>Fungi</taxon>
        <taxon>Dikarya</taxon>
        <taxon>Ascomycota</taxon>
        <taxon>Pezizomycotina</taxon>
        <taxon>Dothideomycetes</taxon>
        <taxon>Pleosporomycetidae</taxon>
        <taxon>Mytilinidiales</taxon>
        <taxon>Mytilinidiaceae</taxon>
        <taxon>Mytilinidion</taxon>
    </lineage>
</organism>
<reference evidence="3 5" key="1">
    <citation type="journal article" date="2020" name="Stud. Mycol.">
        <title>101 Dothideomycetes genomes: a test case for predicting lifestyles and emergence of pathogens.</title>
        <authorList>
            <person name="Haridas S."/>
            <person name="Albert R."/>
            <person name="Binder M."/>
            <person name="Bloem J."/>
            <person name="Labutti K."/>
            <person name="Salamov A."/>
            <person name="Andreopoulos B."/>
            <person name="Baker S."/>
            <person name="Barry K."/>
            <person name="Bills G."/>
            <person name="Bluhm B."/>
            <person name="Cannon C."/>
            <person name="Castanera R."/>
            <person name="Culley D."/>
            <person name="Daum C."/>
            <person name="Ezra D."/>
            <person name="Gonzalez J."/>
            <person name="Henrissat B."/>
            <person name="Kuo A."/>
            <person name="Liang C."/>
            <person name="Lipzen A."/>
            <person name="Lutzoni F."/>
            <person name="Magnuson J."/>
            <person name="Mondo S."/>
            <person name="Nolan M."/>
            <person name="Ohm R."/>
            <person name="Pangilinan J."/>
            <person name="Park H.-J."/>
            <person name="Ramirez L."/>
            <person name="Alfaro M."/>
            <person name="Sun H."/>
            <person name="Tritt A."/>
            <person name="Yoshinaga Y."/>
            <person name="Zwiers L.-H."/>
            <person name="Turgeon B."/>
            <person name="Goodwin S."/>
            <person name="Spatafora J."/>
            <person name="Crous P."/>
            <person name="Grigoriev I."/>
        </authorList>
    </citation>
    <scope>NUCLEOTIDE SEQUENCE</scope>
    <source>
        <strain evidence="3 5">CBS 304.34</strain>
    </source>
</reference>
<evidence type="ECO:0000313" key="3">
    <source>
        <dbReference type="EMBL" id="KAF2810192.1"/>
    </source>
</evidence>
<dbReference type="OrthoDB" id="2121879at2759"/>
<dbReference type="EMBL" id="MU003700">
    <property type="protein sequence ID" value="KAF2810192.1"/>
    <property type="molecule type" value="Genomic_DNA"/>
</dbReference>
<evidence type="ECO:0000259" key="2">
    <source>
        <dbReference type="Pfam" id="PF24808"/>
    </source>
</evidence>
<feature type="signal peptide" evidence="1">
    <location>
        <begin position="1"/>
        <end position="19"/>
    </location>
</feature>
<dbReference type="Pfam" id="PF24808">
    <property type="entry name" value="DUF7707"/>
    <property type="match status" value="1"/>
</dbReference>
<feature type="chain" id="PRO_5044629238" description="DUF7707 domain-containing protein" evidence="1">
    <location>
        <begin position="20"/>
        <end position="200"/>
    </location>
</feature>
<dbReference type="AlphaFoldDB" id="A0A6A6YMT8"/>
<dbReference type="GeneID" id="54460821"/>
<dbReference type="InterPro" id="IPR056124">
    <property type="entry name" value="DUF7707"/>
</dbReference>
<name>A0A6A6YMT8_9PEZI</name>
<dbReference type="PANTHER" id="PTHR38118:SF2">
    <property type="entry name" value="CDP-ALCOHOL PHOSPHATIDYLTRANSFERASE PROTEIN"/>
    <property type="match status" value="1"/>
</dbReference>
<evidence type="ECO:0000313" key="4">
    <source>
        <dbReference type="Proteomes" id="UP000504636"/>
    </source>
</evidence>
<keyword evidence="1" id="KW-0732">Signal</keyword>
<reference evidence="5" key="2">
    <citation type="submission" date="2020-04" db="EMBL/GenBank/DDBJ databases">
        <authorList>
            <consortium name="NCBI Genome Project"/>
        </authorList>
    </citation>
    <scope>NUCLEOTIDE SEQUENCE</scope>
    <source>
        <strain evidence="5">CBS 304.34</strain>
    </source>
</reference>
<dbReference type="RefSeq" id="XP_033577156.1">
    <property type="nucleotide sequence ID" value="XM_033719928.1"/>
</dbReference>
<sequence>MLYATLLLAASAFSGLVAAQNYSACCDINPGSVDLQLRETWCRAEQNTCPELCGGIGNLANNGNLCDPNLLTYTCQCHDGTKPNVTNYQQSLPAQMCLTWVEQCVNANPNDLIGITACRAITCGNKTLDAAASSSIAAASSTAAPSSTGGSSKSASVTAASATSSTSKGAAAAATAMGMVKDFGTPVLAAGMMAVFGLAL</sequence>
<dbReference type="PANTHER" id="PTHR38118">
    <property type="entry name" value="ANCHORED CELL WALL PROTEIN 11-RELATED"/>
    <property type="match status" value="1"/>
</dbReference>
<accession>A0A6A6YMT8</accession>
<evidence type="ECO:0000313" key="5">
    <source>
        <dbReference type="RefSeq" id="XP_033577156.1"/>
    </source>
</evidence>
<proteinExistence type="predicted"/>
<keyword evidence="4" id="KW-1185">Reference proteome</keyword>
<reference evidence="5" key="3">
    <citation type="submission" date="2025-04" db="UniProtKB">
        <authorList>
            <consortium name="RefSeq"/>
        </authorList>
    </citation>
    <scope>IDENTIFICATION</scope>
    <source>
        <strain evidence="5">CBS 304.34</strain>
    </source>
</reference>
<feature type="domain" description="DUF7707" evidence="2">
    <location>
        <begin position="27"/>
        <end position="126"/>
    </location>
</feature>
<dbReference type="Proteomes" id="UP000504636">
    <property type="component" value="Unplaced"/>
</dbReference>